<feature type="transmembrane region" description="Helical" evidence="6">
    <location>
        <begin position="723"/>
        <end position="743"/>
    </location>
</feature>
<evidence type="ECO:0000259" key="8">
    <source>
        <dbReference type="Pfam" id="PF12704"/>
    </source>
</evidence>
<feature type="transmembrane region" description="Helical" evidence="6">
    <location>
        <begin position="378"/>
        <end position="402"/>
    </location>
</feature>
<organism evidence="9 10">
    <name type="scientific">Maribellus luteus</name>
    <dbReference type="NCBI Taxonomy" id="2305463"/>
    <lineage>
        <taxon>Bacteria</taxon>
        <taxon>Pseudomonadati</taxon>
        <taxon>Bacteroidota</taxon>
        <taxon>Bacteroidia</taxon>
        <taxon>Marinilabiliales</taxon>
        <taxon>Prolixibacteraceae</taxon>
        <taxon>Maribellus</taxon>
    </lineage>
</organism>
<feature type="domain" description="ABC3 transporter permease C-terminal" evidence="7">
    <location>
        <begin position="291"/>
        <end position="398"/>
    </location>
</feature>
<feature type="transmembrane region" description="Helical" evidence="6">
    <location>
        <begin position="755"/>
        <end position="775"/>
    </location>
</feature>
<reference evidence="9 10" key="1">
    <citation type="submission" date="2018-08" db="EMBL/GenBank/DDBJ databases">
        <title>Pallidiluteibacterium maritimus gen. nov., sp. nov., isolated from coastal sediment.</title>
        <authorList>
            <person name="Zhou L.Y."/>
        </authorList>
    </citation>
    <scope>NUCLEOTIDE SEQUENCE [LARGE SCALE GENOMIC DNA]</scope>
    <source>
        <strain evidence="9 10">XSD2</strain>
    </source>
</reference>
<dbReference type="PANTHER" id="PTHR30572">
    <property type="entry name" value="MEMBRANE COMPONENT OF TRANSPORTER-RELATED"/>
    <property type="match status" value="1"/>
</dbReference>
<evidence type="ECO:0008006" key="11">
    <source>
        <dbReference type="Google" id="ProtNLM"/>
    </source>
</evidence>
<feature type="transmembrane region" description="Helical" evidence="6">
    <location>
        <begin position="21"/>
        <end position="42"/>
    </location>
</feature>
<sequence length="794" mass="89789">MIGYNLKMMLRKMVKEPLFTLVTILGLVIGITSFLMLFLYVANEKSYDKHFANYQNIYRVISVPEGTGDPWARSMGIVGEAVRNIPEVEQSTQFSHCPVGNIKIGEDAFQQNDILAVDDGFTKMFEVKCLIGDLADINRPNVAFVSESFAQKYFKGVNPVGKTIDVQALQYIRDLGEYEIRGVVKDTHPKTHFNYEILLSQKGSLAERFTLLPHRKIQWVYNYVTLKEGASPQKVAEEVLAFFDASELKQTRGPKDYSFSLTPLQHIHLKSDYRFELKENSSKINIGLFMTVSFVILLVSMLNFINLTVARLIKRSKELGLKRTAGAAKSQLTGQVLAEVFLFSSAGIVLSLLMAEGLKPFINKWFEIEFDIYYSEPVVILSVMGVLLVCLVLAAVFVGFFLIGKSSPTTLMQQNARYSESFVLKALLVGQITVVIVLLSSSFLVNKQMNFIQQKPLGFDKENVVVLQIKDLAKDPSVFAAELKKQSQIQSVGFTAQHFGYPAQSHNLEGFGIDGTAEFVFANYDYLKTMHIQLLENWINTSADTVEGLIVNEHLYRRLMERHGSMEALNTYTHSQELEPDQTRVEIVGVAKDFNYSSAHEAIGDFMFLLGESNTRARFTHVRLNKGDIKEAMTAIRKVWNNYYPGQEFTYFFLDENIASQYKAEVILGRILSTFSLLGILISMIGLSALSLYISQQRTKEIGVRKVNGAKVSEVLALLNKDFVKWVVISFLIATPLAWYAMHLWLENFAYKTNLSWWIFALAGLLALGIALLTVSWQSWRTATRNPVEALRYE</sequence>
<dbReference type="InterPro" id="IPR025857">
    <property type="entry name" value="MacB_PCD"/>
</dbReference>
<dbReference type="InterPro" id="IPR003838">
    <property type="entry name" value="ABC3_permease_C"/>
</dbReference>
<evidence type="ECO:0000256" key="5">
    <source>
        <dbReference type="ARBA" id="ARBA00023136"/>
    </source>
</evidence>
<feature type="transmembrane region" description="Helical" evidence="6">
    <location>
        <begin position="336"/>
        <end position="358"/>
    </location>
</feature>
<accession>A0A399SW26</accession>
<proteinExistence type="predicted"/>
<feature type="domain" description="ABC3 transporter permease C-terminal" evidence="7">
    <location>
        <begin position="674"/>
        <end position="787"/>
    </location>
</feature>
<comment type="subcellular location">
    <subcellularLocation>
        <location evidence="1">Cell membrane</location>
        <topology evidence="1">Multi-pass membrane protein</topology>
    </subcellularLocation>
</comment>
<evidence type="ECO:0000313" key="9">
    <source>
        <dbReference type="EMBL" id="RIJ48236.1"/>
    </source>
</evidence>
<feature type="transmembrane region" description="Helical" evidence="6">
    <location>
        <begin position="286"/>
        <end position="313"/>
    </location>
</feature>
<evidence type="ECO:0000259" key="7">
    <source>
        <dbReference type="Pfam" id="PF02687"/>
    </source>
</evidence>
<keyword evidence="4 6" id="KW-1133">Transmembrane helix</keyword>
<name>A0A399SW26_9BACT</name>
<evidence type="ECO:0000256" key="2">
    <source>
        <dbReference type="ARBA" id="ARBA00022475"/>
    </source>
</evidence>
<dbReference type="GO" id="GO:0005886">
    <property type="term" value="C:plasma membrane"/>
    <property type="evidence" value="ECO:0007669"/>
    <property type="project" value="UniProtKB-SubCell"/>
</dbReference>
<dbReference type="AlphaFoldDB" id="A0A399SW26"/>
<feature type="domain" description="MacB-like periplasmic core" evidence="8">
    <location>
        <begin position="20"/>
        <end position="239"/>
    </location>
</feature>
<evidence type="ECO:0000313" key="10">
    <source>
        <dbReference type="Proteomes" id="UP000265926"/>
    </source>
</evidence>
<dbReference type="InterPro" id="IPR050250">
    <property type="entry name" value="Macrolide_Exporter_MacB"/>
</dbReference>
<keyword evidence="10" id="KW-1185">Reference proteome</keyword>
<keyword evidence="5 6" id="KW-0472">Membrane</keyword>
<evidence type="ECO:0000256" key="3">
    <source>
        <dbReference type="ARBA" id="ARBA00022692"/>
    </source>
</evidence>
<dbReference type="RefSeq" id="WP_119437967.1">
    <property type="nucleotide sequence ID" value="NZ_QWGR01000005.1"/>
</dbReference>
<evidence type="ECO:0000256" key="6">
    <source>
        <dbReference type="SAM" id="Phobius"/>
    </source>
</evidence>
<gene>
    <name evidence="9" type="ORF">D1614_10915</name>
</gene>
<keyword evidence="2" id="KW-1003">Cell membrane</keyword>
<feature type="transmembrane region" description="Helical" evidence="6">
    <location>
        <begin position="422"/>
        <end position="445"/>
    </location>
</feature>
<keyword evidence="3 6" id="KW-0812">Transmembrane</keyword>
<dbReference type="GO" id="GO:0022857">
    <property type="term" value="F:transmembrane transporter activity"/>
    <property type="evidence" value="ECO:0007669"/>
    <property type="project" value="TreeGrafter"/>
</dbReference>
<evidence type="ECO:0000256" key="1">
    <source>
        <dbReference type="ARBA" id="ARBA00004651"/>
    </source>
</evidence>
<dbReference type="OrthoDB" id="1109404at2"/>
<dbReference type="Pfam" id="PF02687">
    <property type="entry name" value="FtsX"/>
    <property type="match status" value="2"/>
</dbReference>
<dbReference type="PANTHER" id="PTHR30572:SF18">
    <property type="entry name" value="ABC-TYPE MACROLIDE FAMILY EXPORT SYSTEM PERMEASE COMPONENT 2"/>
    <property type="match status" value="1"/>
</dbReference>
<evidence type="ECO:0000256" key="4">
    <source>
        <dbReference type="ARBA" id="ARBA00022989"/>
    </source>
</evidence>
<comment type="caution">
    <text evidence="9">The sequence shown here is derived from an EMBL/GenBank/DDBJ whole genome shotgun (WGS) entry which is preliminary data.</text>
</comment>
<feature type="transmembrane region" description="Helical" evidence="6">
    <location>
        <begin position="671"/>
        <end position="695"/>
    </location>
</feature>
<dbReference type="EMBL" id="QWGR01000005">
    <property type="protein sequence ID" value="RIJ48236.1"/>
    <property type="molecule type" value="Genomic_DNA"/>
</dbReference>
<dbReference type="Proteomes" id="UP000265926">
    <property type="component" value="Unassembled WGS sequence"/>
</dbReference>
<dbReference type="Pfam" id="PF12704">
    <property type="entry name" value="MacB_PCD"/>
    <property type="match status" value="1"/>
</dbReference>
<protein>
    <recommendedName>
        <fullName evidence="11">ABC transporter permease</fullName>
    </recommendedName>
</protein>